<evidence type="ECO:0000313" key="5">
    <source>
        <dbReference type="EMBL" id="SCA55955.1"/>
    </source>
</evidence>
<dbReference type="STRING" id="1867952.MTBPR1_150002"/>
<evidence type="ECO:0000259" key="4">
    <source>
        <dbReference type="Pfam" id="PF13336"/>
    </source>
</evidence>
<dbReference type="EMBL" id="FLYE01000007">
    <property type="protein sequence ID" value="SCA55955.1"/>
    <property type="molecule type" value="Genomic_DNA"/>
</dbReference>
<dbReference type="GO" id="GO:0008775">
    <property type="term" value="F:acetate CoA-transferase activity"/>
    <property type="evidence" value="ECO:0007669"/>
    <property type="project" value="InterPro"/>
</dbReference>
<dbReference type="InterPro" id="IPR026888">
    <property type="entry name" value="AcetylCoA_hyd_C"/>
</dbReference>
<dbReference type="InterPro" id="IPR046433">
    <property type="entry name" value="ActCoA_hydro"/>
</dbReference>
<dbReference type="AlphaFoldDB" id="A0A1C3RFC6"/>
<keyword evidence="2 5" id="KW-0808">Transferase</keyword>
<evidence type="ECO:0000256" key="1">
    <source>
        <dbReference type="ARBA" id="ARBA00009632"/>
    </source>
</evidence>
<name>A0A1C3RFC6_9PROT</name>
<accession>A0A1C3RFC6</accession>
<dbReference type="SUPFAM" id="SSF100950">
    <property type="entry name" value="NagB/RpiA/CoA transferase-like"/>
    <property type="match status" value="2"/>
</dbReference>
<proteinExistence type="inferred from homology"/>
<dbReference type="Pfam" id="PF02550">
    <property type="entry name" value="AcetylCoA_hydro"/>
    <property type="match status" value="1"/>
</dbReference>
<dbReference type="PANTHER" id="PTHR21432">
    <property type="entry name" value="ACETYL-COA HYDROLASE-RELATED"/>
    <property type="match status" value="1"/>
</dbReference>
<feature type="domain" description="Acetyl-CoA hydrolase/transferase C-terminal" evidence="4">
    <location>
        <begin position="282"/>
        <end position="433"/>
    </location>
</feature>
<dbReference type="RefSeq" id="WP_069186650.1">
    <property type="nucleotide sequence ID" value="NZ_FLYE01000007.1"/>
</dbReference>
<dbReference type="InterPro" id="IPR038460">
    <property type="entry name" value="AcetylCoA_hyd_C_sf"/>
</dbReference>
<dbReference type="Proteomes" id="UP000231658">
    <property type="component" value="Unassembled WGS sequence"/>
</dbReference>
<dbReference type="InterPro" id="IPR003702">
    <property type="entry name" value="ActCoA_hydro_N"/>
</dbReference>
<dbReference type="PANTHER" id="PTHR21432:SF20">
    <property type="entry name" value="ACETYL-COA HYDROLASE"/>
    <property type="match status" value="1"/>
</dbReference>
<dbReference type="Pfam" id="PF13336">
    <property type="entry name" value="AcetylCoA_hyd_C"/>
    <property type="match status" value="1"/>
</dbReference>
<sequence length="440" mass="48097">MSLYADLYEAKKTTAHDAVASIADRSNLILGMSAAMPPALMEAVASRAKQGWFTNLNVYYMHASEAATESLFVPELMHVIKPHPLFMSGHDRQLAKQGYAKGEEWVHFVPCLFHQAGRLLTESISPDCFVVTVSPMDKAGYFSLGTNPDYGATVVRKAKRIIVEVNENMPRTFGESLLHISDIDMIVENSPPLMETIIGGGGVEDEKIAHFIAERIPDGATLQMGIGAVPNSVMGQLESHKDLGLHSELFSPPMVELIKKGVLNGRRKTLMPYKHVYTLALGDRDMFDFMDDNPSIVGYPVAWVNNPSVIRKNENMISVNAAIEVDFTGQVNSESIGGHQFSGTGGQLDFVRGAYAAPGGKSFIALHSTAKKGTVSRITPDITGGAITDPRMDVQYVVTEYGVADMKGRSLQERAQALINIAHPDFREELSRDAHDKGMM</sequence>
<dbReference type="EC" id="2.8.3.-" evidence="5"/>
<keyword evidence="6" id="KW-1185">Reference proteome</keyword>
<evidence type="ECO:0000259" key="3">
    <source>
        <dbReference type="Pfam" id="PF02550"/>
    </source>
</evidence>
<dbReference type="Gene3D" id="3.30.750.70">
    <property type="entry name" value="4-hydroxybutyrate coenzyme like domains"/>
    <property type="match status" value="1"/>
</dbReference>
<dbReference type="InterPro" id="IPR037171">
    <property type="entry name" value="NagB/RpiA_transferase-like"/>
</dbReference>
<dbReference type="Gene3D" id="3.40.1080.10">
    <property type="entry name" value="Glutaconate Coenzyme A-transferase"/>
    <property type="match status" value="1"/>
</dbReference>
<evidence type="ECO:0000256" key="2">
    <source>
        <dbReference type="ARBA" id="ARBA00022679"/>
    </source>
</evidence>
<dbReference type="GO" id="GO:0006083">
    <property type="term" value="P:acetate metabolic process"/>
    <property type="evidence" value="ECO:0007669"/>
    <property type="project" value="InterPro"/>
</dbReference>
<dbReference type="Gene3D" id="3.40.1080.20">
    <property type="entry name" value="Acetyl-CoA hydrolase/transferase C-terminal domain"/>
    <property type="match status" value="1"/>
</dbReference>
<feature type="domain" description="Acetyl-CoA hydrolase/transferase N-terminal" evidence="3">
    <location>
        <begin position="30"/>
        <end position="189"/>
    </location>
</feature>
<organism evidence="5 6">
    <name type="scientific">Candidatus Terasakiella magnetica</name>
    <dbReference type="NCBI Taxonomy" id="1867952"/>
    <lineage>
        <taxon>Bacteria</taxon>
        <taxon>Pseudomonadati</taxon>
        <taxon>Pseudomonadota</taxon>
        <taxon>Alphaproteobacteria</taxon>
        <taxon>Rhodospirillales</taxon>
        <taxon>Terasakiellaceae</taxon>
        <taxon>Terasakiella</taxon>
    </lineage>
</organism>
<gene>
    <name evidence="5" type="primary">cat</name>
    <name evidence="5" type="ORF">MTBPR1_150002</name>
</gene>
<protein>
    <submittedName>
        <fullName evidence="5">4-hydroxybutyrate coenzyme A transferase</fullName>
        <ecNumber evidence="5">2.8.3.-</ecNumber>
    </submittedName>
</protein>
<reference evidence="5 6" key="1">
    <citation type="submission" date="2016-07" db="EMBL/GenBank/DDBJ databases">
        <authorList>
            <person name="Lefevre C.T."/>
        </authorList>
    </citation>
    <scope>NUCLEOTIDE SEQUENCE [LARGE SCALE GENOMIC DNA]</scope>
    <source>
        <strain evidence="5">PR1</strain>
    </source>
</reference>
<evidence type="ECO:0000313" key="6">
    <source>
        <dbReference type="Proteomes" id="UP000231658"/>
    </source>
</evidence>
<comment type="similarity">
    <text evidence="1">Belongs to the acetyl-CoA hydrolase/transferase family.</text>
</comment>